<reference evidence="5" key="1">
    <citation type="journal article" date="2019" name="Sci. Rep.">
        <title>Draft genome of Tanacetum cinerariifolium, the natural source of mosquito coil.</title>
        <authorList>
            <person name="Yamashiro T."/>
            <person name="Shiraishi A."/>
            <person name="Satake H."/>
            <person name="Nakayama K."/>
        </authorList>
    </citation>
    <scope>NUCLEOTIDE SEQUENCE</scope>
</reference>
<organism evidence="5">
    <name type="scientific">Tanacetum cinerariifolium</name>
    <name type="common">Dalmatian daisy</name>
    <name type="synonym">Chrysanthemum cinerariifolium</name>
    <dbReference type="NCBI Taxonomy" id="118510"/>
    <lineage>
        <taxon>Eukaryota</taxon>
        <taxon>Viridiplantae</taxon>
        <taxon>Streptophyta</taxon>
        <taxon>Embryophyta</taxon>
        <taxon>Tracheophyta</taxon>
        <taxon>Spermatophyta</taxon>
        <taxon>Magnoliopsida</taxon>
        <taxon>eudicotyledons</taxon>
        <taxon>Gunneridae</taxon>
        <taxon>Pentapetalae</taxon>
        <taxon>asterids</taxon>
        <taxon>campanulids</taxon>
        <taxon>Asterales</taxon>
        <taxon>Asteraceae</taxon>
        <taxon>Asteroideae</taxon>
        <taxon>Anthemideae</taxon>
        <taxon>Anthemidinae</taxon>
        <taxon>Tanacetum</taxon>
    </lineage>
</organism>
<dbReference type="GO" id="GO:0003676">
    <property type="term" value="F:nucleic acid binding"/>
    <property type="evidence" value="ECO:0007669"/>
    <property type="project" value="InterPro"/>
</dbReference>
<keyword evidence="1" id="KW-0064">Aspartyl protease</keyword>
<proteinExistence type="predicted"/>
<dbReference type="InterPro" id="IPR001584">
    <property type="entry name" value="Integrase_cat-core"/>
</dbReference>
<name>A0A6L2KQC6_TANCI</name>
<dbReference type="InterPro" id="IPR054722">
    <property type="entry name" value="PolX-like_BBD"/>
</dbReference>
<keyword evidence="1" id="KW-0378">Hydrolase</keyword>
<evidence type="ECO:0000256" key="3">
    <source>
        <dbReference type="SAM" id="MobiDB-lite"/>
    </source>
</evidence>
<gene>
    <name evidence="5" type="ORF">Tci_023474</name>
</gene>
<dbReference type="CDD" id="cd09272">
    <property type="entry name" value="RNase_HI_RT_Ty1"/>
    <property type="match status" value="1"/>
</dbReference>
<feature type="region of interest" description="Disordered" evidence="3">
    <location>
        <begin position="695"/>
        <end position="720"/>
    </location>
</feature>
<protein>
    <recommendedName>
        <fullName evidence="4">Integrase catalytic domain-containing protein</fullName>
    </recommendedName>
</protein>
<dbReference type="InterPro" id="IPR012337">
    <property type="entry name" value="RNaseH-like_sf"/>
</dbReference>
<dbReference type="InterPro" id="IPR036397">
    <property type="entry name" value="RNaseH_sf"/>
</dbReference>
<evidence type="ECO:0000313" key="5">
    <source>
        <dbReference type="EMBL" id="GEU51496.1"/>
    </source>
</evidence>
<evidence type="ECO:0000259" key="4">
    <source>
        <dbReference type="PROSITE" id="PS50994"/>
    </source>
</evidence>
<feature type="region of interest" description="Disordered" evidence="3">
    <location>
        <begin position="1285"/>
        <end position="1320"/>
    </location>
</feature>
<dbReference type="InterPro" id="IPR013103">
    <property type="entry name" value="RVT_2"/>
</dbReference>
<feature type="compositionally biased region" description="Low complexity" evidence="3">
    <location>
        <begin position="452"/>
        <end position="464"/>
    </location>
</feature>
<dbReference type="Pfam" id="PF22936">
    <property type="entry name" value="Pol_BBD"/>
    <property type="match status" value="1"/>
</dbReference>
<feature type="compositionally biased region" description="Basic and acidic residues" evidence="3">
    <location>
        <begin position="705"/>
        <end position="716"/>
    </location>
</feature>
<keyword evidence="1" id="KW-0645">Protease</keyword>
<dbReference type="GO" id="GO:0015074">
    <property type="term" value="P:DNA integration"/>
    <property type="evidence" value="ECO:0007669"/>
    <property type="project" value="InterPro"/>
</dbReference>
<dbReference type="Gene3D" id="3.30.420.10">
    <property type="entry name" value="Ribonuclease H-like superfamily/Ribonuclease H"/>
    <property type="match status" value="1"/>
</dbReference>
<dbReference type="PANTHER" id="PTHR11439:SF495">
    <property type="entry name" value="REVERSE TRANSCRIPTASE, RNA-DEPENDENT DNA POLYMERASE-RELATED"/>
    <property type="match status" value="1"/>
</dbReference>
<sequence length="1320" mass="146971">MTNNSLWEVILNGDSPVPTRIVKGVVQPVAPITAEQKLAIKNELKARGTLLMALPDKHQLKFKSHKYGKTLMEAIKKRFGLDQIHDRLQKLVSKLEIHGVSLSQEDVNLKFLRSLPSDWKTHTLIWRNKAGLEDKSLDDLFNSLKIYETEVKHSSSTSTESHNLAFVSSSQTDSTIDSASAAINVSAVGLKLPASPLPNIDVDDLEEMDLRWQMAMLTMRARRKGHFARECSYDWSYQAEEEPANFALMDFSSSSSSDNETGLEPVEARLLVCKQNESIFEENIKLLNIEVQLKDTTLVTLRQKLETTKKERDDLKLKLEKFQTSSKNLTDLLASQTSEKAGLGYDSQVIPTKPEQVLSPSPSHSAPIIEDWIFDSKEDSHPQPPKVVPSFAKSSEHVKSTRHPVLPKSKSVLNTAARSVSAALPNLPVTRPRHAYRAVTKPNSPIRRHLPRSPSSNTSNSPPRVTAAKALVVSAAHGKKGTWAWRPKCPILDHDFGLQGNPQQALKDKGVIDSGCSRHMTGNMSYLSDFEAFSEGYVAFGGNLKGGKITGKGKIKTGNLVRGLPTKVFENDNSCVACKKGKQHRASCKSKPVSSVDQPLFRLHMDLFGPTFVKSLNKKIYCLVITYDYSRFTWVFFLATKDETSPILNTFITGLENQLSLKVKVIRSDNETEFKNSDLNQFCGLKGIKREFSVPRTPHSAQTRKQVDKTERENKGKSPVKSFTRYRELNAEFEECSNNISNRVNAASSTVPTVGNNFINSTNIFSVANPSNTTVSPTYGYSSFTDASTSFHDPSMPDLEDRTYYDDEYDVGAEADINNLESSIPVSPIPTTKIHKDHPISQIIGDLSSTTQTRSMARVIKDQGGLSQMFDKDFHTCMFACFLSQEEPKRVHQALKDPSCIEAMQEEILQFKMQKDERGIVIRNKARCVAQGYTQEEEIDYEEVFAPVARIKAIRLFLAYASFMGFIVYQMDVKSAFLYGTIEEEVYVCQPPGFEYPDYSDKVYKVVKALYRLHQAPRACQDKYVAEILRKFGLTEGKSASTLIDSEKPLLKDPDGEDIYVHTYRSMIGSLMYLTSSRPDIMFAVCACARFQVTPKASHLYAVKRIFRYLKGKPHLGLWYPKDSPFDLVAYSDSDYAGASLDRKSTTGGCQFFGCRLISWQCKKQTVVATSSTEAEYVAAASGCAQSTNVTRLQALVDRKKVVISEAVIRDVLRLDDAEGVNCLPNEEIFTGLARMGVRKGFLGFETPLFEGMIVVIENVVEGTAVEQVQDDAAAPEGVTAAIAEDIQAQSIPSPSPPPQDLSSTSQMQHTPPSSPQPQL</sequence>
<dbReference type="PROSITE" id="PS50994">
    <property type="entry name" value="INTEGRASE"/>
    <property type="match status" value="1"/>
</dbReference>
<dbReference type="PANTHER" id="PTHR11439">
    <property type="entry name" value="GAG-POL-RELATED RETROTRANSPOSON"/>
    <property type="match status" value="1"/>
</dbReference>
<dbReference type="Pfam" id="PF00665">
    <property type="entry name" value="rve"/>
    <property type="match status" value="1"/>
</dbReference>
<dbReference type="GO" id="GO:0004190">
    <property type="term" value="F:aspartic-type endopeptidase activity"/>
    <property type="evidence" value="ECO:0007669"/>
    <property type="project" value="UniProtKB-KW"/>
</dbReference>
<dbReference type="EMBL" id="BKCJ010002876">
    <property type="protein sequence ID" value="GEU51496.1"/>
    <property type="molecule type" value="Genomic_DNA"/>
</dbReference>
<comment type="caution">
    <text evidence="5">The sequence shown here is derived from an EMBL/GenBank/DDBJ whole genome shotgun (WGS) entry which is preliminary data.</text>
</comment>
<evidence type="ECO:0000256" key="2">
    <source>
        <dbReference type="SAM" id="Coils"/>
    </source>
</evidence>
<dbReference type="Pfam" id="PF07727">
    <property type="entry name" value="RVT_2"/>
    <property type="match status" value="1"/>
</dbReference>
<feature type="region of interest" description="Disordered" evidence="3">
    <location>
        <begin position="440"/>
        <end position="464"/>
    </location>
</feature>
<dbReference type="SUPFAM" id="SSF53098">
    <property type="entry name" value="Ribonuclease H-like"/>
    <property type="match status" value="1"/>
</dbReference>
<evidence type="ECO:0000256" key="1">
    <source>
        <dbReference type="ARBA" id="ARBA00022750"/>
    </source>
</evidence>
<dbReference type="InterPro" id="IPR043502">
    <property type="entry name" value="DNA/RNA_pol_sf"/>
</dbReference>
<feature type="coiled-coil region" evidence="2">
    <location>
        <begin position="298"/>
        <end position="325"/>
    </location>
</feature>
<accession>A0A6L2KQC6</accession>
<keyword evidence="2" id="KW-0175">Coiled coil</keyword>
<dbReference type="SUPFAM" id="SSF56672">
    <property type="entry name" value="DNA/RNA polymerases"/>
    <property type="match status" value="1"/>
</dbReference>
<feature type="domain" description="Integrase catalytic" evidence="4">
    <location>
        <begin position="595"/>
        <end position="760"/>
    </location>
</feature>